<evidence type="ECO:0000313" key="2">
    <source>
        <dbReference type="EnsemblPlants" id="Kaladp0085s0088.1.v1.1.CDS.1"/>
    </source>
</evidence>
<sequence length="67" mass="7631">MRELNAVEAEARKPESQSGSIIRQGMVLLVLYLVLRIVTYYINRENFSVVETNPVGDALHFCKLTMC</sequence>
<protein>
    <submittedName>
        <fullName evidence="2">Uncharacterized protein</fullName>
    </submittedName>
</protein>
<reference evidence="2" key="1">
    <citation type="submission" date="2021-01" db="UniProtKB">
        <authorList>
            <consortium name="EnsemblPlants"/>
        </authorList>
    </citation>
    <scope>IDENTIFICATION</scope>
</reference>
<evidence type="ECO:0000256" key="1">
    <source>
        <dbReference type="SAM" id="Phobius"/>
    </source>
</evidence>
<dbReference type="Gramene" id="Kaladp0085s0088.1.v1.1">
    <property type="protein sequence ID" value="Kaladp0085s0088.1.v1.1.CDS.1"/>
    <property type="gene ID" value="Kaladp0085s0088.v1.1"/>
</dbReference>
<dbReference type="AlphaFoldDB" id="A0A7N0UTU1"/>
<feature type="transmembrane region" description="Helical" evidence="1">
    <location>
        <begin position="21"/>
        <end position="42"/>
    </location>
</feature>
<proteinExistence type="predicted"/>
<accession>A0A7N0UTU1</accession>
<evidence type="ECO:0000313" key="3">
    <source>
        <dbReference type="Proteomes" id="UP000594263"/>
    </source>
</evidence>
<keyword evidence="1" id="KW-0812">Transmembrane</keyword>
<name>A0A7N0UTU1_KALFE</name>
<keyword evidence="1" id="KW-1133">Transmembrane helix</keyword>
<dbReference type="Proteomes" id="UP000594263">
    <property type="component" value="Unplaced"/>
</dbReference>
<organism evidence="2 3">
    <name type="scientific">Kalanchoe fedtschenkoi</name>
    <name type="common">Lavender scallops</name>
    <name type="synonym">South American air plant</name>
    <dbReference type="NCBI Taxonomy" id="63787"/>
    <lineage>
        <taxon>Eukaryota</taxon>
        <taxon>Viridiplantae</taxon>
        <taxon>Streptophyta</taxon>
        <taxon>Embryophyta</taxon>
        <taxon>Tracheophyta</taxon>
        <taxon>Spermatophyta</taxon>
        <taxon>Magnoliopsida</taxon>
        <taxon>eudicotyledons</taxon>
        <taxon>Gunneridae</taxon>
        <taxon>Pentapetalae</taxon>
        <taxon>Saxifragales</taxon>
        <taxon>Crassulaceae</taxon>
        <taxon>Kalanchoe</taxon>
    </lineage>
</organism>
<dbReference type="EnsemblPlants" id="Kaladp0085s0088.1.v1.1">
    <property type="protein sequence ID" value="Kaladp0085s0088.1.v1.1.CDS.1"/>
    <property type="gene ID" value="Kaladp0085s0088.v1.1"/>
</dbReference>
<keyword evidence="3" id="KW-1185">Reference proteome</keyword>
<keyword evidence="1" id="KW-0472">Membrane</keyword>